<keyword evidence="4" id="KW-0560">Oxidoreductase</keyword>
<dbReference type="InterPro" id="IPR013112">
    <property type="entry name" value="FAD-bd_8"/>
</dbReference>
<feature type="chain" id="PRO_5026017438" description="DOMON domain-containing protein" evidence="7">
    <location>
        <begin position="21"/>
        <end position="1215"/>
    </location>
</feature>
<feature type="domain" description="DOMON" evidence="8">
    <location>
        <begin position="390"/>
        <end position="510"/>
    </location>
</feature>
<accession>A0A6G0WSS6</accession>
<feature type="domain" description="DOMON" evidence="8">
    <location>
        <begin position="38"/>
        <end position="158"/>
    </location>
</feature>
<keyword evidence="2 6" id="KW-0812">Transmembrane</keyword>
<dbReference type="PANTHER" id="PTHR11972:SF69">
    <property type="entry name" value="FERRIC REDUCTION OXIDASE 6-RELATED"/>
    <property type="match status" value="1"/>
</dbReference>
<dbReference type="Proteomes" id="UP000481153">
    <property type="component" value="Unassembled WGS sequence"/>
</dbReference>
<dbReference type="Pfam" id="PF08030">
    <property type="entry name" value="NAD_binding_6"/>
    <property type="match status" value="2"/>
</dbReference>
<keyword evidence="5 6" id="KW-0472">Membrane</keyword>
<feature type="transmembrane region" description="Helical" evidence="6">
    <location>
        <begin position="715"/>
        <end position="737"/>
    </location>
</feature>
<organism evidence="9 10">
    <name type="scientific">Aphanomyces euteiches</name>
    <dbReference type="NCBI Taxonomy" id="100861"/>
    <lineage>
        <taxon>Eukaryota</taxon>
        <taxon>Sar</taxon>
        <taxon>Stramenopiles</taxon>
        <taxon>Oomycota</taxon>
        <taxon>Saprolegniomycetes</taxon>
        <taxon>Saprolegniales</taxon>
        <taxon>Verrucalvaceae</taxon>
        <taxon>Aphanomyces</taxon>
    </lineage>
</organism>
<evidence type="ECO:0000256" key="4">
    <source>
        <dbReference type="ARBA" id="ARBA00023002"/>
    </source>
</evidence>
<dbReference type="SFLD" id="SFLDG01168">
    <property type="entry name" value="Ferric_reductase_subgroup_(FRE"/>
    <property type="match status" value="1"/>
</dbReference>
<keyword evidence="3 6" id="KW-1133">Transmembrane helix</keyword>
<protein>
    <recommendedName>
        <fullName evidence="8">DOMON domain-containing protein</fullName>
    </recommendedName>
</protein>
<dbReference type="Gene3D" id="3.40.50.80">
    <property type="entry name" value="Nucleotide-binding domain of ferredoxin-NADP reductase (FNR) module"/>
    <property type="match status" value="1"/>
</dbReference>
<evidence type="ECO:0000256" key="5">
    <source>
        <dbReference type="ARBA" id="ARBA00023136"/>
    </source>
</evidence>
<dbReference type="Pfam" id="PF01794">
    <property type="entry name" value="Ferric_reduct"/>
    <property type="match status" value="1"/>
</dbReference>
<gene>
    <name evidence="9" type="ORF">Ae201684_011964</name>
</gene>
<name>A0A6G0WSS6_9STRA</name>
<comment type="subcellular location">
    <subcellularLocation>
        <location evidence="1">Membrane</location>
        <topology evidence="1">Multi-pass membrane protein</topology>
    </subcellularLocation>
</comment>
<keyword evidence="10" id="KW-1185">Reference proteome</keyword>
<dbReference type="GO" id="GO:0016491">
    <property type="term" value="F:oxidoreductase activity"/>
    <property type="evidence" value="ECO:0007669"/>
    <property type="project" value="UniProtKB-KW"/>
</dbReference>
<evidence type="ECO:0000256" key="2">
    <source>
        <dbReference type="ARBA" id="ARBA00022692"/>
    </source>
</evidence>
<evidence type="ECO:0000256" key="3">
    <source>
        <dbReference type="ARBA" id="ARBA00022989"/>
    </source>
</evidence>
<dbReference type="AlphaFoldDB" id="A0A6G0WSS6"/>
<dbReference type="SUPFAM" id="SSF52343">
    <property type="entry name" value="Ferredoxin reductase-like, C-terminal NADP-linked domain"/>
    <property type="match status" value="1"/>
</dbReference>
<dbReference type="VEuPathDB" id="FungiDB:AeMF1_004761"/>
<dbReference type="EMBL" id="VJMJ01000153">
    <property type="protein sequence ID" value="KAF0730541.1"/>
    <property type="molecule type" value="Genomic_DNA"/>
</dbReference>
<dbReference type="Pfam" id="PF08022">
    <property type="entry name" value="FAD_binding_8"/>
    <property type="match status" value="1"/>
</dbReference>
<feature type="transmembrane region" description="Helical" evidence="6">
    <location>
        <begin position="773"/>
        <end position="796"/>
    </location>
</feature>
<dbReference type="SMART" id="SM00664">
    <property type="entry name" value="DoH"/>
    <property type="match status" value="3"/>
</dbReference>
<reference evidence="9 10" key="1">
    <citation type="submission" date="2019-07" db="EMBL/GenBank/DDBJ databases">
        <title>Genomics analysis of Aphanomyces spp. identifies a new class of oomycete effector associated with host adaptation.</title>
        <authorList>
            <person name="Gaulin E."/>
        </authorList>
    </citation>
    <scope>NUCLEOTIDE SEQUENCE [LARGE SCALE GENOMIC DNA]</scope>
    <source>
        <strain evidence="9 10">ATCC 201684</strain>
    </source>
</reference>
<dbReference type="SFLD" id="SFLDS00052">
    <property type="entry name" value="Ferric_Reductase_Domain"/>
    <property type="match status" value="1"/>
</dbReference>
<feature type="signal peptide" evidence="7">
    <location>
        <begin position="1"/>
        <end position="20"/>
    </location>
</feature>
<evidence type="ECO:0000313" key="10">
    <source>
        <dbReference type="Proteomes" id="UP000481153"/>
    </source>
</evidence>
<feature type="transmembrane region" description="Helical" evidence="6">
    <location>
        <begin position="929"/>
        <end position="946"/>
    </location>
</feature>
<feature type="transmembrane region" description="Helical" evidence="6">
    <location>
        <begin position="802"/>
        <end position="824"/>
    </location>
</feature>
<dbReference type="InterPro" id="IPR045266">
    <property type="entry name" value="DOH_DOMON"/>
</dbReference>
<dbReference type="InterPro" id="IPR039261">
    <property type="entry name" value="FNR_nucleotide-bd"/>
</dbReference>
<evidence type="ECO:0000256" key="6">
    <source>
        <dbReference type="SAM" id="Phobius"/>
    </source>
</evidence>
<evidence type="ECO:0000313" key="9">
    <source>
        <dbReference type="EMBL" id="KAF0730541.1"/>
    </source>
</evidence>
<evidence type="ECO:0000259" key="8">
    <source>
        <dbReference type="PROSITE" id="PS50836"/>
    </source>
</evidence>
<feature type="transmembrane region" description="Helical" evidence="6">
    <location>
        <begin position="877"/>
        <end position="899"/>
    </location>
</feature>
<sequence length="1215" mass="130581">MLRAICVLAGALTAVNAAAASCSPNALSALPLIPLEAGPVSLRGVVQADTACIQVKLVNPNATWFALAVAPSTNMINSPRNNAVLFSDHNASAALYALQESAPDGVHYQQDQSSLHVVHSSVVNGTVILTYSRPLAAQSPYDVPIVPGAVTIVNWAIGFTTFPDYHDDQGSSRVIFSNTGVALALETTTAAPSTTPSGCIESQVAATLPVRLGDGPLSLQSTVVGTSVCLLVTSSNPKLTWFGFSFAPSTNMINTPTNNAMIFLAKNATVNVFDLRDSAPESVLRHANQSASIRVLQVSATQDKVQYLVERSLKAATATDVSISLDQPTIVNWALGTTDFPDYHDIQGSSRLIFSAGGGVIDADVKPPTCNDALLQPYAAVALTDGQSAPSLLLKYLIVGTSVCLQVRLTNPTVTWFALAVSPTANMINHPTNNALVYNVLNGTAHVYDLKDSAPDAVLLSPVQTNVNVIGSSRVNGVVTLTFERSLAATSPTDVAISSTGPTRINWALGFTTFPDYHDVQGSTEILFNQPTLDTPSCSKDALEGVEPTPLGDGPITLQTTIIGDKVCVQATLNDAKATWFAHAVAPTTNMINKPTNNAVIYQLANASAALYNLEVAAPDGVVYAADQSSLRVIESSVVDGKVVLLYERPLAAVTATDVAISTTGPTNVNWAVGYTTFPDYHDVQGCVDVHFKASATTVQVPPTDISTTSIVPTFTVTIAATTFAIMAILGVIATHAGDFTWANHKRVTTPPTSNHFFADVHQTLSDLKLGEIVVVWLYIASLITVAASVLAQFPGATPTRAWALATGHVSLLSLMFILLPVARGEHWEWLFGISHERLIKYHRWLGRLFVIAAAIHLCLNWSLATYARSYGTQQVIPFYGFLAFLSFASMAILAYETIRRKYFEVFYYYHRVVSILGLVFVLLHAQTIRVAMIVPLVVYGATYIWRARAFFNKYQATIQSHLPGTIVLTLPSTRQTKKWAATMNPCSFFWVNVPSISRLEWHPFSAIVTPDGQSIAFCIKSLQPNTFADQVVAQGKANLVSMTLYVGGPYGKPSVNFTKYDEVILITGGIGVTPMLSLVNQLPHTLPQHTSQEDASIQAVSSINIQFHWVVRSPEELLTAESLMFAAPFPDIVSPRFYVDGASFKTDGSITSNVSGLAVAYTSGRPNLDKIFNAEAYLGKRVCVLVCGPPGLARNVQTYAHNAGFDFHKEVFEY</sequence>
<evidence type="ECO:0000256" key="7">
    <source>
        <dbReference type="SAM" id="SignalP"/>
    </source>
</evidence>
<evidence type="ECO:0000256" key="1">
    <source>
        <dbReference type="ARBA" id="ARBA00004141"/>
    </source>
</evidence>
<dbReference type="InterPro" id="IPR005018">
    <property type="entry name" value="DOMON_domain"/>
</dbReference>
<comment type="caution">
    <text evidence="9">The sequence shown here is derived from an EMBL/GenBank/DDBJ whole genome shotgun (WGS) entry which is preliminary data.</text>
</comment>
<dbReference type="CDD" id="cd09631">
    <property type="entry name" value="DOMON_DOH"/>
    <property type="match status" value="2"/>
</dbReference>
<dbReference type="PANTHER" id="PTHR11972">
    <property type="entry name" value="NADPH OXIDASE"/>
    <property type="match status" value="1"/>
</dbReference>
<dbReference type="InterPro" id="IPR050369">
    <property type="entry name" value="RBOH/FRE"/>
</dbReference>
<dbReference type="PROSITE" id="PS51257">
    <property type="entry name" value="PROKAR_LIPOPROTEIN"/>
    <property type="match status" value="1"/>
</dbReference>
<dbReference type="InterPro" id="IPR013130">
    <property type="entry name" value="Fe3_Rdtase_TM_dom"/>
</dbReference>
<proteinExistence type="predicted"/>
<dbReference type="InterPro" id="IPR013121">
    <property type="entry name" value="Fe_red_NAD-bd_6"/>
</dbReference>
<feature type="transmembrane region" description="Helical" evidence="6">
    <location>
        <begin position="845"/>
        <end position="865"/>
    </location>
</feature>
<dbReference type="PROSITE" id="PS50836">
    <property type="entry name" value="DOMON"/>
    <property type="match status" value="2"/>
</dbReference>
<keyword evidence="7" id="KW-0732">Signal</keyword>
<feature type="transmembrane region" description="Helical" evidence="6">
    <location>
        <begin position="906"/>
        <end position="923"/>
    </location>
</feature>
<dbReference type="CDD" id="cd06186">
    <property type="entry name" value="NOX_Duox_like_FAD_NADP"/>
    <property type="match status" value="1"/>
</dbReference>
<dbReference type="GO" id="GO:0005886">
    <property type="term" value="C:plasma membrane"/>
    <property type="evidence" value="ECO:0007669"/>
    <property type="project" value="TreeGrafter"/>
</dbReference>